<reference evidence="2 3" key="1">
    <citation type="submission" date="2016-11" db="EMBL/GenBank/DDBJ databases">
        <authorList>
            <person name="Jaros S."/>
            <person name="Januszkiewicz K."/>
            <person name="Wedrychowicz H."/>
        </authorList>
    </citation>
    <scope>NUCLEOTIDE SEQUENCE [LARGE SCALE GENOMIC DNA]</scope>
    <source>
        <strain evidence="2 3">DSM 16917</strain>
    </source>
</reference>
<dbReference type="EMBL" id="FQXG01000003">
    <property type="protein sequence ID" value="SHH62033.1"/>
    <property type="molecule type" value="Genomic_DNA"/>
</dbReference>
<proteinExistence type="predicted"/>
<evidence type="ECO:0000313" key="3">
    <source>
        <dbReference type="Proteomes" id="UP000184268"/>
    </source>
</evidence>
<evidence type="ECO:0000313" key="2">
    <source>
        <dbReference type="EMBL" id="SHH62033.1"/>
    </source>
</evidence>
<dbReference type="PROSITE" id="PS50883">
    <property type="entry name" value="EAL"/>
    <property type="match status" value="1"/>
</dbReference>
<protein>
    <submittedName>
        <fullName evidence="2">EAL domain-containing protein</fullName>
    </submittedName>
</protein>
<dbReference type="InterPro" id="IPR035919">
    <property type="entry name" value="EAL_sf"/>
</dbReference>
<accession>A0A1M5UHA7</accession>
<dbReference type="Gene3D" id="3.20.20.450">
    <property type="entry name" value="EAL domain"/>
    <property type="match status" value="1"/>
</dbReference>
<organism evidence="2 3">
    <name type="scientific">Ferrimonas marina</name>
    <dbReference type="NCBI Taxonomy" id="299255"/>
    <lineage>
        <taxon>Bacteria</taxon>
        <taxon>Pseudomonadati</taxon>
        <taxon>Pseudomonadota</taxon>
        <taxon>Gammaproteobacteria</taxon>
        <taxon>Alteromonadales</taxon>
        <taxon>Ferrimonadaceae</taxon>
        <taxon>Ferrimonas</taxon>
    </lineage>
</organism>
<dbReference type="SUPFAM" id="SSF141868">
    <property type="entry name" value="EAL domain-like"/>
    <property type="match status" value="1"/>
</dbReference>
<feature type="domain" description="EAL" evidence="1">
    <location>
        <begin position="6"/>
        <end position="254"/>
    </location>
</feature>
<dbReference type="RefSeq" id="WP_082766546.1">
    <property type="nucleotide sequence ID" value="NZ_FQXG01000003.1"/>
</dbReference>
<sequence length="254" mass="28496">MPRLVSSNPALSLPPALSGITPLYLRHQEIRSRTGGPLATEVLIDFDRMTVAHGDHWIRPDILQAYCGDVLSSVGYLSSMLDQVLRPDIVLPAGKVFINLERSSVTQRACLKLVISAAEHLRERGCELVVELTEREMQCRGLEYLKGLQALKQAGVALAVDDYDFLAGDERQVELSAGCYDIVKVLCPVDHAQWEELRWFCRDQAQAAARGVVIECVEHSWEYNNAKTLPHVFGLQGYHFSRPVHWPEARANLH</sequence>
<keyword evidence="3" id="KW-1185">Reference proteome</keyword>
<dbReference type="STRING" id="299255.SAMN02745129_2558"/>
<dbReference type="Proteomes" id="UP000184268">
    <property type="component" value="Unassembled WGS sequence"/>
</dbReference>
<name>A0A1M5UHA7_9GAMM</name>
<dbReference type="InterPro" id="IPR001633">
    <property type="entry name" value="EAL_dom"/>
</dbReference>
<gene>
    <name evidence="2" type="ORF">SAMN02745129_2558</name>
</gene>
<evidence type="ECO:0000259" key="1">
    <source>
        <dbReference type="PROSITE" id="PS50883"/>
    </source>
</evidence>
<dbReference type="AlphaFoldDB" id="A0A1M5UHA7"/>